<name>A0A5J6MI77_9PROT</name>
<dbReference type="AlphaFoldDB" id="A0A5J6MI77"/>
<organism evidence="1 2">
    <name type="scientific">Hypericibacter terrae</name>
    <dbReference type="NCBI Taxonomy" id="2602015"/>
    <lineage>
        <taxon>Bacteria</taxon>
        <taxon>Pseudomonadati</taxon>
        <taxon>Pseudomonadota</taxon>
        <taxon>Alphaproteobacteria</taxon>
        <taxon>Rhodospirillales</taxon>
        <taxon>Dongiaceae</taxon>
        <taxon>Hypericibacter</taxon>
    </lineage>
</organism>
<protein>
    <submittedName>
        <fullName evidence="1">Uncharacterized protein</fullName>
    </submittedName>
</protein>
<reference evidence="1 2" key="1">
    <citation type="submission" date="2019-08" db="EMBL/GenBank/DDBJ databases">
        <title>Hyperibacter terrae gen. nov., sp. nov. and Hyperibacter viscosus sp. nov., two new members in the family Rhodospirillaceae isolated from the rhizosphere of Hypericum perforatum.</title>
        <authorList>
            <person name="Noviana Z."/>
        </authorList>
    </citation>
    <scope>NUCLEOTIDE SEQUENCE [LARGE SCALE GENOMIC DNA]</scope>
    <source>
        <strain evidence="1 2">R5913</strain>
    </source>
</reference>
<accession>A0A5J6MI77</accession>
<keyword evidence="2" id="KW-1185">Reference proteome</keyword>
<dbReference type="Proteomes" id="UP000326202">
    <property type="component" value="Chromosome"/>
</dbReference>
<evidence type="ECO:0000313" key="2">
    <source>
        <dbReference type="Proteomes" id="UP000326202"/>
    </source>
</evidence>
<proteinExistence type="predicted"/>
<gene>
    <name evidence="1" type="ORF">FRZ44_21360</name>
</gene>
<dbReference type="EMBL" id="CP042906">
    <property type="protein sequence ID" value="QEX16841.1"/>
    <property type="molecule type" value="Genomic_DNA"/>
</dbReference>
<evidence type="ECO:0000313" key="1">
    <source>
        <dbReference type="EMBL" id="QEX16841.1"/>
    </source>
</evidence>
<dbReference type="KEGG" id="htq:FRZ44_21360"/>
<sequence>MIAARPGVLSPTGHREQALLSEWRKHSQAPASVTMSRDAWVYSQRQGFIFGANAVKVTNEENRLALERWRRNRERRG</sequence>